<dbReference type="Proteomes" id="UP001165960">
    <property type="component" value="Unassembled WGS sequence"/>
</dbReference>
<accession>A0ACC2RQN8</accession>
<gene>
    <name evidence="1" type="ORF">DSO57_1035638</name>
</gene>
<comment type="caution">
    <text evidence="1">The sequence shown here is derived from an EMBL/GenBank/DDBJ whole genome shotgun (WGS) entry which is preliminary data.</text>
</comment>
<evidence type="ECO:0000313" key="2">
    <source>
        <dbReference type="Proteomes" id="UP001165960"/>
    </source>
</evidence>
<organism evidence="1 2">
    <name type="scientific">Entomophthora muscae</name>
    <dbReference type="NCBI Taxonomy" id="34485"/>
    <lineage>
        <taxon>Eukaryota</taxon>
        <taxon>Fungi</taxon>
        <taxon>Fungi incertae sedis</taxon>
        <taxon>Zoopagomycota</taxon>
        <taxon>Entomophthoromycotina</taxon>
        <taxon>Entomophthoromycetes</taxon>
        <taxon>Entomophthorales</taxon>
        <taxon>Entomophthoraceae</taxon>
        <taxon>Entomophthora</taxon>
    </lineage>
</organism>
<protein>
    <submittedName>
        <fullName evidence="1">Uncharacterized protein</fullName>
    </submittedName>
</protein>
<proteinExistence type="predicted"/>
<keyword evidence="2" id="KW-1185">Reference proteome</keyword>
<name>A0ACC2RQN8_9FUNG</name>
<sequence>MSTFMSSSAPAPVPNPAQAAHQPTNQDGNLDSEQLSATTQPAPYSQSGFSSPGPVPQATNHHHLNSSVNYDTKPTGSAMGPDCRPVSIYPSYFHVGFQQPDEQGESDWDGQEAQEGP</sequence>
<dbReference type="EMBL" id="QTSX02006710">
    <property type="protein sequence ID" value="KAJ9052300.1"/>
    <property type="molecule type" value="Genomic_DNA"/>
</dbReference>
<evidence type="ECO:0000313" key="1">
    <source>
        <dbReference type="EMBL" id="KAJ9052300.1"/>
    </source>
</evidence>
<reference evidence="1" key="1">
    <citation type="submission" date="2022-04" db="EMBL/GenBank/DDBJ databases">
        <title>Genome of the entomopathogenic fungus Entomophthora muscae.</title>
        <authorList>
            <person name="Elya C."/>
            <person name="Lovett B.R."/>
            <person name="Lee E."/>
            <person name="Macias A.M."/>
            <person name="Hajek A.E."/>
            <person name="De Bivort B.L."/>
            <person name="Kasson M.T."/>
            <person name="De Fine Licht H.H."/>
            <person name="Stajich J.E."/>
        </authorList>
    </citation>
    <scope>NUCLEOTIDE SEQUENCE</scope>
    <source>
        <strain evidence="1">Berkeley</strain>
    </source>
</reference>